<name>A0A7R9UAQ6_9STRA</name>
<organism evidence="4">
    <name type="scientific">Pinguiococcus pyrenoidosus</name>
    <dbReference type="NCBI Taxonomy" id="172671"/>
    <lineage>
        <taxon>Eukaryota</taxon>
        <taxon>Sar</taxon>
        <taxon>Stramenopiles</taxon>
        <taxon>Ochrophyta</taxon>
        <taxon>Pinguiophyceae</taxon>
        <taxon>Pinguiochrysidales</taxon>
        <taxon>Pinguiochrysidaceae</taxon>
        <taxon>Pinguiococcus</taxon>
    </lineage>
</organism>
<protein>
    <submittedName>
        <fullName evidence="4">Uncharacterized protein</fullName>
    </submittedName>
</protein>
<feature type="region of interest" description="Disordered" evidence="1">
    <location>
        <begin position="277"/>
        <end position="361"/>
    </location>
</feature>
<gene>
    <name evidence="4" type="ORF">PPYR1160_LOCUS8985</name>
</gene>
<keyword evidence="2" id="KW-1133">Transmembrane helix</keyword>
<feature type="chain" id="PRO_5030656572" evidence="3">
    <location>
        <begin position="23"/>
        <end position="361"/>
    </location>
</feature>
<evidence type="ECO:0000256" key="1">
    <source>
        <dbReference type="SAM" id="MobiDB-lite"/>
    </source>
</evidence>
<evidence type="ECO:0000256" key="2">
    <source>
        <dbReference type="SAM" id="Phobius"/>
    </source>
</evidence>
<dbReference type="EMBL" id="HBEA01011764">
    <property type="protein sequence ID" value="CAD8259483.1"/>
    <property type="molecule type" value="Transcribed_RNA"/>
</dbReference>
<keyword evidence="2" id="KW-0472">Membrane</keyword>
<evidence type="ECO:0000256" key="3">
    <source>
        <dbReference type="SAM" id="SignalP"/>
    </source>
</evidence>
<reference evidence="4" key="1">
    <citation type="submission" date="2021-01" db="EMBL/GenBank/DDBJ databases">
        <authorList>
            <person name="Corre E."/>
            <person name="Pelletier E."/>
            <person name="Niang G."/>
            <person name="Scheremetjew M."/>
            <person name="Finn R."/>
            <person name="Kale V."/>
            <person name="Holt S."/>
            <person name="Cochrane G."/>
            <person name="Meng A."/>
            <person name="Brown T."/>
            <person name="Cohen L."/>
        </authorList>
    </citation>
    <scope>NUCLEOTIDE SEQUENCE</scope>
    <source>
        <strain evidence="4">CCMP2078</strain>
    </source>
</reference>
<feature type="transmembrane region" description="Helical" evidence="2">
    <location>
        <begin position="237"/>
        <end position="258"/>
    </location>
</feature>
<feature type="region of interest" description="Disordered" evidence="1">
    <location>
        <begin position="172"/>
        <end position="232"/>
    </location>
</feature>
<keyword evidence="2" id="KW-0812">Transmembrane</keyword>
<feature type="compositionally biased region" description="Basic and acidic residues" evidence="1">
    <location>
        <begin position="315"/>
        <end position="332"/>
    </location>
</feature>
<sequence length="361" mass="39231">MAAACMWLLGLALLLGSPGARADDTCTAIHTGLRLNTTLENARLNAVFSLEKSNGADSVCNVDGEYKRNCRINNVEDPAVLAYKAACEDLLGELYWYDWHFRCSLSESVLWMIASYPECVPVGATCPQEIADIVFRQNCMEASVNSPDVEVRCGAEEDAFAECSFTASAFGEPTLRPTSSPPSMEPSHGPSDVPTLMPSAGPTRATMAPSLGPSASPTSIEQAAASRKSEGLGSGEVAGIVIGSIGGVILLLMFYWWCTAERDGDYRHGRLGSGGSFEDDEDDEANFQMGPLHVGPYNRQPRYTDAGEEEEEEDQVKQHTEAMRRYYERRAEVAGQSDSKLHERGEIGSDVDEDGYDSHFL</sequence>
<evidence type="ECO:0000313" key="4">
    <source>
        <dbReference type="EMBL" id="CAD8259483.1"/>
    </source>
</evidence>
<dbReference type="AlphaFoldDB" id="A0A7R9UAQ6"/>
<proteinExistence type="predicted"/>
<keyword evidence="3" id="KW-0732">Signal</keyword>
<feature type="signal peptide" evidence="3">
    <location>
        <begin position="1"/>
        <end position="22"/>
    </location>
</feature>
<accession>A0A7R9UAQ6</accession>